<dbReference type="WormBase" id="SRAE_2000491900">
    <property type="protein sequence ID" value="SRP02310"/>
    <property type="gene ID" value="WBGene00265166"/>
</dbReference>
<proteinExistence type="inferred from homology"/>
<dbReference type="FunFam" id="1.20.120.980:FF:000003">
    <property type="entry name" value="Serine protease 16"/>
    <property type="match status" value="1"/>
</dbReference>
<organism evidence="6">
    <name type="scientific">Strongyloides ratti</name>
    <name type="common">Parasitic roundworm</name>
    <dbReference type="NCBI Taxonomy" id="34506"/>
    <lineage>
        <taxon>Eukaryota</taxon>
        <taxon>Metazoa</taxon>
        <taxon>Ecdysozoa</taxon>
        <taxon>Nematoda</taxon>
        <taxon>Chromadorea</taxon>
        <taxon>Rhabditida</taxon>
        <taxon>Tylenchina</taxon>
        <taxon>Panagrolaimomorpha</taxon>
        <taxon>Strongyloidoidea</taxon>
        <taxon>Strongyloididae</taxon>
        <taxon>Strongyloides</taxon>
    </lineage>
</organism>
<keyword evidence="3" id="KW-0732">Signal</keyword>
<evidence type="ECO:0000256" key="1">
    <source>
        <dbReference type="ARBA" id="ARBA00011079"/>
    </source>
</evidence>
<evidence type="ECO:0000256" key="3">
    <source>
        <dbReference type="ARBA" id="ARBA00022729"/>
    </source>
</evidence>
<dbReference type="GO" id="GO:0006508">
    <property type="term" value="P:proteolysis"/>
    <property type="evidence" value="ECO:0007669"/>
    <property type="project" value="UniProtKB-KW"/>
</dbReference>
<evidence type="ECO:0000256" key="4">
    <source>
        <dbReference type="ARBA" id="ARBA00022801"/>
    </source>
</evidence>
<gene>
    <name evidence="6 8 9" type="ORF">SRAE_2000491900</name>
</gene>
<dbReference type="OrthoDB" id="1735038at2759"/>
<dbReference type="Pfam" id="PF05577">
    <property type="entry name" value="Peptidase_S28"/>
    <property type="match status" value="1"/>
</dbReference>
<dbReference type="CTD" id="36382659"/>
<evidence type="ECO:0000313" key="7">
    <source>
        <dbReference type="Proteomes" id="UP000035682"/>
    </source>
</evidence>
<reference evidence="8" key="2">
    <citation type="submission" date="2020-12" db="UniProtKB">
        <authorList>
            <consortium name="WormBaseParasite"/>
        </authorList>
    </citation>
    <scope>IDENTIFICATION</scope>
</reference>
<dbReference type="Gene3D" id="1.20.120.980">
    <property type="entry name" value="Serine carboxypeptidase S28, SKS domain"/>
    <property type="match status" value="1"/>
</dbReference>
<evidence type="ECO:0000256" key="2">
    <source>
        <dbReference type="ARBA" id="ARBA00022670"/>
    </source>
</evidence>
<comment type="similarity">
    <text evidence="1">Belongs to the peptidase S28 family.</text>
</comment>
<keyword evidence="7" id="KW-1185">Reference proteome</keyword>
<keyword evidence="4" id="KW-0378">Hydrolase</keyword>
<reference evidence="6 7" key="1">
    <citation type="submission" date="2014-09" db="EMBL/GenBank/DDBJ databases">
        <authorList>
            <person name="Martin A.A."/>
        </authorList>
    </citation>
    <scope>NUCLEOTIDE SEQUENCE</scope>
    <source>
        <strain evidence="7">ED321</strain>
        <strain evidence="6">ED321 Heterogonic</strain>
    </source>
</reference>
<dbReference type="AlphaFoldDB" id="A0A090LRT4"/>
<dbReference type="PANTHER" id="PTHR11010:SF101">
    <property type="entry name" value="SERINE PROTEASE F56F10.1-RELATED"/>
    <property type="match status" value="1"/>
</dbReference>
<keyword evidence="5" id="KW-0325">Glycoprotein</keyword>
<dbReference type="OMA" id="GAATNIH"/>
<sequence>MSTIMINLKLIFYLFVIFVTQVSSTALPHFLFGRSTKYGLNGFGERVYSINRYGLEKHLELEKLEKSDSNPYPDVQTGWFTNKVDHFDPNNQDTFQQFYQYNSKYYQKSNVYDVIFMMVGGEDPISAKWVQEPEIQYIKMAEYHGAYIYQLEHRFFGQSIPYGNMNMTNVKYFTTEQALEDLATFIKAANANFTNPRWVIFGGSYPGAMTAWFAAKYPSLYVGAVASSAPVELKLDFYEYAMVMQNTIKREGQNCYDVVNASFDALKKATLTPQGRAHINQIFNLQPSFNESTLTQLDLTNFLANVFSVFQGIVQYTYDGRDDTTKNIYTTKTMCNMMINSIGPLGYENIASILRWTNQVYGMPVNSPLPNSYWDSIVELRQTDYKFGDDDNTDAMAARGWMWLCCNEMGWLQTTDQGRNIFHQLIPLNFYVNMCTDIFDSTVDITFIRDNNRKAIKFFGGADNYQANNVILPNGNLDPWHALGTYKLDNTTHQYPYLIDGTAHCGDMYPDYDGQPASLGPVRDYIRKTVSDFIKAGNEPW</sequence>
<protein>
    <submittedName>
        <fullName evidence="6 8">Peptidase S28 family-containing protein</fullName>
    </submittedName>
</protein>
<dbReference type="PANTHER" id="PTHR11010">
    <property type="entry name" value="PROTEASE S28 PRO-X CARBOXYPEPTIDASE-RELATED"/>
    <property type="match status" value="1"/>
</dbReference>
<name>A0A090LRT4_STRRB</name>
<dbReference type="eggNOG" id="KOG2182">
    <property type="taxonomic scope" value="Eukaryota"/>
</dbReference>
<accession>A0A090LRT4</accession>
<dbReference type="GeneID" id="36382659"/>
<evidence type="ECO:0000313" key="9">
    <source>
        <dbReference type="WormBase" id="SRAE_2000491900"/>
    </source>
</evidence>
<dbReference type="InterPro" id="IPR008758">
    <property type="entry name" value="Peptidase_S28"/>
</dbReference>
<dbReference type="RefSeq" id="XP_024509485.1">
    <property type="nucleotide sequence ID" value="XM_024643860.1"/>
</dbReference>
<dbReference type="InterPro" id="IPR042269">
    <property type="entry name" value="Ser_carbopepase_S28_SKS"/>
</dbReference>
<dbReference type="GO" id="GO:0008239">
    <property type="term" value="F:dipeptidyl-peptidase activity"/>
    <property type="evidence" value="ECO:0007669"/>
    <property type="project" value="TreeGrafter"/>
</dbReference>
<evidence type="ECO:0000313" key="6">
    <source>
        <dbReference type="EMBL" id="CEF70286.1"/>
    </source>
</evidence>
<dbReference type="GO" id="GO:0070008">
    <property type="term" value="F:serine-type exopeptidase activity"/>
    <property type="evidence" value="ECO:0007669"/>
    <property type="project" value="InterPro"/>
</dbReference>
<dbReference type="WBParaSite" id="SRAE_2000491900.1">
    <property type="protein sequence ID" value="SRAE_2000491900.1"/>
    <property type="gene ID" value="WBGene00265166"/>
</dbReference>
<dbReference type="Gene3D" id="3.40.50.1820">
    <property type="entry name" value="alpha/beta hydrolase"/>
    <property type="match status" value="1"/>
</dbReference>
<dbReference type="InterPro" id="IPR029058">
    <property type="entry name" value="AB_hydrolase_fold"/>
</dbReference>
<dbReference type="Proteomes" id="UP000035682">
    <property type="component" value="Unplaced"/>
</dbReference>
<dbReference type="SUPFAM" id="SSF53474">
    <property type="entry name" value="alpha/beta-Hydrolases"/>
    <property type="match status" value="1"/>
</dbReference>
<dbReference type="EMBL" id="LN609529">
    <property type="protein sequence ID" value="CEF70286.1"/>
    <property type="molecule type" value="Genomic_DNA"/>
</dbReference>
<evidence type="ECO:0000313" key="8">
    <source>
        <dbReference type="WBParaSite" id="SRAE_2000491900.1"/>
    </source>
</evidence>
<evidence type="ECO:0000256" key="5">
    <source>
        <dbReference type="ARBA" id="ARBA00023180"/>
    </source>
</evidence>
<keyword evidence="2" id="KW-0645">Protease</keyword>